<dbReference type="Pfam" id="PF06985">
    <property type="entry name" value="HET"/>
    <property type="match status" value="1"/>
</dbReference>
<name>A0A8E2E3Y7_9PEZI</name>
<keyword evidence="3" id="KW-1185">Reference proteome</keyword>
<sequence length="340" mass="39443">MPVRTINVGDRDNEPFLEIHDSTRNLSERNKSSDWATLSHCWGGLSPLTTELKTIEERRRAIPLRTMPKTFRDAVIITRELQIQHLWIDSLCIIQDSKEDWERQSVTMAEVYRHGLINIAATTSQHADDGILKPRSTRFQVPVQLKSTKHQINYKFNICPPLESFQTSIHGSGSVLRTRGWVLQESFLSPRTIHFGSEQMFWECTAETIGEGTMNPIPAYDNTISSLEWTSWDWLWNKRFLIPPLLLNCIRVWYNRWYRLVSNYSSRRLTVSDDIFPALSGLAVAFNVYLQDEYIAGLFWKDILLGLLWEKPSDEQAERATPSRAPTWSWASMKGRIGWP</sequence>
<feature type="non-terminal residue" evidence="2">
    <location>
        <position position="340"/>
    </location>
</feature>
<dbReference type="PANTHER" id="PTHR33112">
    <property type="entry name" value="DOMAIN PROTEIN, PUTATIVE-RELATED"/>
    <property type="match status" value="1"/>
</dbReference>
<gene>
    <name evidence="2" type="ORF">K432DRAFT_462478</name>
</gene>
<reference evidence="2 3" key="1">
    <citation type="journal article" date="2016" name="Nat. Commun.">
        <title>Ectomycorrhizal ecology is imprinted in the genome of the dominant symbiotic fungus Cenococcum geophilum.</title>
        <authorList>
            <consortium name="DOE Joint Genome Institute"/>
            <person name="Peter M."/>
            <person name="Kohler A."/>
            <person name="Ohm R.A."/>
            <person name="Kuo A."/>
            <person name="Krutzmann J."/>
            <person name="Morin E."/>
            <person name="Arend M."/>
            <person name="Barry K.W."/>
            <person name="Binder M."/>
            <person name="Choi C."/>
            <person name="Clum A."/>
            <person name="Copeland A."/>
            <person name="Grisel N."/>
            <person name="Haridas S."/>
            <person name="Kipfer T."/>
            <person name="LaButti K."/>
            <person name="Lindquist E."/>
            <person name="Lipzen A."/>
            <person name="Maire R."/>
            <person name="Meier B."/>
            <person name="Mihaltcheva S."/>
            <person name="Molinier V."/>
            <person name="Murat C."/>
            <person name="Poggeler S."/>
            <person name="Quandt C.A."/>
            <person name="Sperisen C."/>
            <person name="Tritt A."/>
            <person name="Tisserant E."/>
            <person name="Crous P.W."/>
            <person name="Henrissat B."/>
            <person name="Nehls U."/>
            <person name="Egli S."/>
            <person name="Spatafora J.W."/>
            <person name="Grigoriev I.V."/>
            <person name="Martin F.M."/>
        </authorList>
    </citation>
    <scope>NUCLEOTIDE SEQUENCE [LARGE SCALE GENOMIC DNA]</scope>
    <source>
        <strain evidence="2 3">CBS 459.81</strain>
    </source>
</reference>
<evidence type="ECO:0000259" key="1">
    <source>
        <dbReference type="Pfam" id="PF06985"/>
    </source>
</evidence>
<accession>A0A8E2E3Y7</accession>
<dbReference type="AlphaFoldDB" id="A0A8E2E3Y7"/>
<dbReference type="EMBL" id="KV745184">
    <property type="protein sequence ID" value="OCK76738.1"/>
    <property type="molecule type" value="Genomic_DNA"/>
</dbReference>
<feature type="domain" description="Heterokaryon incompatibility" evidence="1">
    <location>
        <begin position="35"/>
        <end position="185"/>
    </location>
</feature>
<dbReference type="Proteomes" id="UP000250266">
    <property type="component" value="Unassembled WGS sequence"/>
</dbReference>
<proteinExistence type="predicted"/>
<dbReference type="OrthoDB" id="3486565at2759"/>
<evidence type="ECO:0000313" key="2">
    <source>
        <dbReference type="EMBL" id="OCK76738.1"/>
    </source>
</evidence>
<dbReference type="InterPro" id="IPR010730">
    <property type="entry name" value="HET"/>
</dbReference>
<protein>
    <submittedName>
        <fullName evidence="2">HET-domain-containing protein</fullName>
    </submittedName>
</protein>
<evidence type="ECO:0000313" key="3">
    <source>
        <dbReference type="Proteomes" id="UP000250266"/>
    </source>
</evidence>
<organism evidence="2 3">
    <name type="scientific">Lepidopterella palustris CBS 459.81</name>
    <dbReference type="NCBI Taxonomy" id="1314670"/>
    <lineage>
        <taxon>Eukaryota</taxon>
        <taxon>Fungi</taxon>
        <taxon>Dikarya</taxon>
        <taxon>Ascomycota</taxon>
        <taxon>Pezizomycotina</taxon>
        <taxon>Dothideomycetes</taxon>
        <taxon>Pleosporomycetidae</taxon>
        <taxon>Mytilinidiales</taxon>
        <taxon>Argynnaceae</taxon>
        <taxon>Lepidopterella</taxon>
    </lineage>
</organism>
<dbReference type="PANTHER" id="PTHR33112:SF16">
    <property type="entry name" value="HETEROKARYON INCOMPATIBILITY DOMAIN-CONTAINING PROTEIN"/>
    <property type="match status" value="1"/>
</dbReference>